<sequence>MLNKKFFRDGETMLATSTTLGTTMEAVNAPVVKPVTNFSFSEALTSNFPTGFETAIMFEGFMGNGLRKASVFGYVFRVAQVNGITIDTTKVEAAIGLYWPVFL</sequence>
<organism evidence="1 2">
    <name type="scientific">Forsythia ovata</name>
    <dbReference type="NCBI Taxonomy" id="205694"/>
    <lineage>
        <taxon>Eukaryota</taxon>
        <taxon>Viridiplantae</taxon>
        <taxon>Streptophyta</taxon>
        <taxon>Embryophyta</taxon>
        <taxon>Tracheophyta</taxon>
        <taxon>Spermatophyta</taxon>
        <taxon>Magnoliopsida</taxon>
        <taxon>eudicotyledons</taxon>
        <taxon>Gunneridae</taxon>
        <taxon>Pentapetalae</taxon>
        <taxon>asterids</taxon>
        <taxon>lamiids</taxon>
        <taxon>Lamiales</taxon>
        <taxon>Oleaceae</taxon>
        <taxon>Forsythieae</taxon>
        <taxon>Forsythia</taxon>
    </lineage>
</organism>
<evidence type="ECO:0000313" key="2">
    <source>
        <dbReference type="Proteomes" id="UP001604277"/>
    </source>
</evidence>
<evidence type="ECO:0000313" key="1">
    <source>
        <dbReference type="EMBL" id="KAL2487785.1"/>
    </source>
</evidence>
<dbReference type="Proteomes" id="UP001604277">
    <property type="component" value="Unassembled WGS sequence"/>
</dbReference>
<reference evidence="2" key="1">
    <citation type="submission" date="2024-07" db="EMBL/GenBank/DDBJ databases">
        <title>Two chromosome-level genome assemblies of Korean endemic species Abeliophyllum distichum and Forsythia ovata (Oleaceae).</title>
        <authorList>
            <person name="Jang H."/>
        </authorList>
    </citation>
    <scope>NUCLEOTIDE SEQUENCE [LARGE SCALE GENOMIC DNA]</scope>
</reference>
<name>A0ABD1RH82_9LAMI</name>
<dbReference type="EMBL" id="JBFOLJ010000012">
    <property type="protein sequence ID" value="KAL2487785.1"/>
    <property type="molecule type" value="Genomic_DNA"/>
</dbReference>
<proteinExistence type="predicted"/>
<comment type="caution">
    <text evidence="1">The sequence shown here is derived from an EMBL/GenBank/DDBJ whole genome shotgun (WGS) entry which is preliminary data.</text>
</comment>
<accession>A0ABD1RH82</accession>
<protein>
    <submittedName>
        <fullName evidence="1">Uncharacterized protein</fullName>
    </submittedName>
</protein>
<gene>
    <name evidence="1" type="ORF">Fot_41077</name>
</gene>
<keyword evidence="2" id="KW-1185">Reference proteome</keyword>
<dbReference type="AlphaFoldDB" id="A0ABD1RH82"/>